<protein>
    <submittedName>
        <fullName evidence="1">Uncharacterized protein</fullName>
    </submittedName>
</protein>
<dbReference type="HOGENOM" id="CLU_2606400_0_0_1"/>
<sequence length="79" mass="8932">MKNARVRPPCPRQSWRKAPGCLPCVILEENGHPASEVRFLGSISSLSRRGDSDAWLVRLKGLAWTVALHQERAKEIRLE</sequence>
<reference evidence="1 2" key="1">
    <citation type="submission" date="2014-04" db="EMBL/GenBank/DDBJ databases">
        <authorList>
            <consortium name="DOE Joint Genome Institute"/>
            <person name="Kuo A."/>
            <person name="Kohler A."/>
            <person name="Nagy L.G."/>
            <person name="Floudas D."/>
            <person name="Copeland A."/>
            <person name="Barry K.W."/>
            <person name="Cichocki N."/>
            <person name="Veneault-Fourrey C."/>
            <person name="LaButti K."/>
            <person name="Lindquist E.A."/>
            <person name="Lipzen A."/>
            <person name="Lundell T."/>
            <person name="Morin E."/>
            <person name="Murat C."/>
            <person name="Sun H."/>
            <person name="Tunlid A."/>
            <person name="Henrissat B."/>
            <person name="Grigoriev I.V."/>
            <person name="Hibbett D.S."/>
            <person name="Martin F."/>
            <person name="Nordberg H.P."/>
            <person name="Cantor M.N."/>
            <person name="Hua S.X."/>
        </authorList>
    </citation>
    <scope>NUCLEOTIDE SEQUENCE [LARGE SCALE GENOMIC DNA]</scope>
    <source>
        <strain evidence="1 2">LaAM-08-1</strain>
    </source>
</reference>
<evidence type="ECO:0000313" key="2">
    <source>
        <dbReference type="Proteomes" id="UP000054477"/>
    </source>
</evidence>
<dbReference type="AlphaFoldDB" id="A0A0C9X1K2"/>
<keyword evidence="2" id="KW-1185">Reference proteome</keyword>
<accession>A0A0C9X1K2</accession>
<proteinExistence type="predicted"/>
<organism evidence="1 2">
    <name type="scientific">Laccaria amethystina LaAM-08-1</name>
    <dbReference type="NCBI Taxonomy" id="1095629"/>
    <lineage>
        <taxon>Eukaryota</taxon>
        <taxon>Fungi</taxon>
        <taxon>Dikarya</taxon>
        <taxon>Basidiomycota</taxon>
        <taxon>Agaricomycotina</taxon>
        <taxon>Agaricomycetes</taxon>
        <taxon>Agaricomycetidae</taxon>
        <taxon>Agaricales</taxon>
        <taxon>Agaricineae</taxon>
        <taxon>Hydnangiaceae</taxon>
        <taxon>Laccaria</taxon>
    </lineage>
</organism>
<dbReference type="Proteomes" id="UP000054477">
    <property type="component" value="Unassembled WGS sequence"/>
</dbReference>
<name>A0A0C9X1K2_9AGAR</name>
<gene>
    <name evidence="1" type="ORF">K443DRAFT_109229</name>
</gene>
<evidence type="ECO:0000313" key="1">
    <source>
        <dbReference type="EMBL" id="KIJ95168.1"/>
    </source>
</evidence>
<reference evidence="2" key="2">
    <citation type="submission" date="2015-01" db="EMBL/GenBank/DDBJ databases">
        <title>Evolutionary Origins and Diversification of the Mycorrhizal Mutualists.</title>
        <authorList>
            <consortium name="DOE Joint Genome Institute"/>
            <consortium name="Mycorrhizal Genomics Consortium"/>
            <person name="Kohler A."/>
            <person name="Kuo A."/>
            <person name="Nagy L.G."/>
            <person name="Floudas D."/>
            <person name="Copeland A."/>
            <person name="Barry K.W."/>
            <person name="Cichocki N."/>
            <person name="Veneault-Fourrey C."/>
            <person name="LaButti K."/>
            <person name="Lindquist E.A."/>
            <person name="Lipzen A."/>
            <person name="Lundell T."/>
            <person name="Morin E."/>
            <person name="Murat C."/>
            <person name="Riley R."/>
            <person name="Ohm R."/>
            <person name="Sun H."/>
            <person name="Tunlid A."/>
            <person name="Henrissat B."/>
            <person name="Grigoriev I.V."/>
            <person name="Hibbett D.S."/>
            <person name="Martin F."/>
        </authorList>
    </citation>
    <scope>NUCLEOTIDE SEQUENCE [LARGE SCALE GENOMIC DNA]</scope>
    <source>
        <strain evidence="2">LaAM-08-1</strain>
    </source>
</reference>
<dbReference type="EMBL" id="KN838765">
    <property type="protein sequence ID" value="KIJ95168.1"/>
    <property type="molecule type" value="Genomic_DNA"/>
</dbReference>